<evidence type="ECO:0000313" key="1">
    <source>
        <dbReference type="EMBL" id="KJA11289.1"/>
    </source>
</evidence>
<dbReference type="EMBL" id="JXYQ01000017">
    <property type="protein sequence ID" value="KJA11289.1"/>
    <property type="molecule type" value="Genomic_DNA"/>
</dbReference>
<sequence length="117" mass="13301">MTQRQWPAETKQRAEKAMADLEAFYDTIQERTPYGRLQVMPKFQPARFAVVAISDGDPYIMQKLTSLEGVLRKLTLQRQPAGFNETAAMVEGLGLLSRVRAQLHMHGLVEHYSRPSV</sequence>
<protein>
    <submittedName>
        <fullName evidence="1">Uncharacterized protein</fullName>
    </submittedName>
</protein>
<dbReference type="OrthoDB" id="9984289at2"/>
<gene>
    <name evidence="1" type="ORF">RP29_06065</name>
</gene>
<organism evidence="1 2">
    <name type="scientific">Acidovorax temperans</name>
    <dbReference type="NCBI Taxonomy" id="80878"/>
    <lineage>
        <taxon>Bacteria</taxon>
        <taxon>Pseudomonadati</taxon>
        <taxon>Pseudomonadota</taxon>
        <taxon>Betaproteobacteria</taxon>
        <taxon>Burkholderiales</taxon>
        <taxon>Comamonadaceae</taxon>
        <taxon>Acidovorax</taxon>
    </lineage>
</organism>
<comment type="caution">
    <text evidence="1">The sequence shown here is derived from an EMBL/GenBank/DDBJ whole genome shotgun (WGS) entry which is preliminary data.</text>
</comment>
<dbReference type="PATRIC" id="fig|80878.5.peg.527"/>
<proteinExistence type="predicted"/>
<reference evidence="1 2" key="1">
    <citation type="submission" date="2014-12" db="EMBL/GenBank/DDBJ databases">
        <title>Isolation of bacteria from lake water.</title>
        <authorList>
            <person name="Sheng K.-Y."/>
            <person name="Chin P.-S."/>
            <person name="Chan K.-G."/>
            <person name="Tan G.S."/>
        </authorList>
    </citation>
    <scope>NUCLEOTIDE SEQUENCE [LARGE SCALE GENOMIC DNA]</scope>
    <source>
        <strain evidence="1 2">KY4</strain>
    </source>
</reference>
<name>A0A0D7KBB7_9BURK</name>
<keyword evidence="2" id="KW-1185">Reference proteome</keyword>
<evidence type="ECO:0000313" key="2">
    <source>
        <dbReference type="Proteomes" id="UP000032566"/>
    </source>
</evidence>
<dbReference type="RefSeq" id="WP_044396780.1">
    <property type="nucleotide sequence ID" value="NZ_JXYQ01000017.1"/>
</dbReference>
<dbReference type="Proteomes" id="UP000032566">
    <property type="component" value="Unassembled WGS sequence"/>
</dbReference>
<accession>A0A0D7KBB7</accession>
<dbReference type="AlphaFoldDB" id="A0A0D7KBB7"/>